<dbReference type="PRINTS" id="PR00034">
    <property type="entry name" value="HTHCRP"/>
</dbReference>
<dbReference type="Gene3D" id="2.60.120.10">
    <property type="entry name" value="Jelly Rolls"/>
    <property type="match status" value="1"/>
</dbReference>
<dbReference type="AlphaFoldDB" id="A0A5C6FFK3"/>
<dbReference type="PANTHER" id="PTHR24567">
    <property type="entry name" value="CRP FAMILY TRANSCRIPTIONAL REGULATORY PROTEIN"/>
    <property type="match status" value="1"/>
</dbReference>
<keyword evidence="3" id="KW-0804">Transcription</keyword>
<comment type="caution">
    <text evidence="6">The sequence shown here is derived from an EMBL/GenBank/DDBJ whole genome shotgun (WGS) entry which is preliminary data.</text>
</comment>
<dbReference type="PROSITE" id="PS51063">
    <property type="entry name" value="HTH_CRP_2"/>
    <property type="match status" value="1"/>
</dbReference>
<accession>A0A5C6FFK3</accession>
<dbReference type="Pfam" id="PF13545">
    <property type="entry name" value="HTH_Crp_2"/>
    <property type="match status" value="1"/>
</dbReference>
<dbReference type="InterPro" id="IPR036388">
    <property type="entry name" value="WH-like_DNA-bd_sf"/>
</dbReference>
<dbReference type="OrthoDB" id="9812325at2"/>
<dbReference type="PROSITE" id="PS50042">
    <property type="entry name" value="CNMP_BINDING_3"/>
    <property type="match status" value="1"/>
</dbReference>
<protein>
    <submittedName>
        <fullName evidence="6">Global nitrogen regulator</fullName>
    </submittedName>
</protein>
<dbReference type="SMART" id="SM00100">
    <property type="entry name" value="cNMP"/>
    <property type="match status" value="1"/>
</dbReference>
<dbReference type="GO" id="GO:0005829">
    <property type="term" value="C:cytosol"/>
    <property type="evidence" value="ECO:0007669"/>
    <property type="project" value="TreeGrafter"/>
</dbReference>
<dbReference type="Proteomes" id="UP000318288">
    <property type="component" value="Unassembled WGS sequence"/>
</dbReference>
<reference evidence="6 7" key="1">
    <citation type="submission" date="2019-02" db="EMBL/GenBank/DDBJ databases">
        <title>Deep-cultivation of Planctomycetes and their phenomic and genomic characterization uncovers novel biology.</title>
        <authorList>
            <person name="Wiegand S."/>
            <person name="Jogler M."/>
            <person name="Boedeker C."/>
            <person name="Pinto D."/>
            <person name="Vollmers J."/>
            <person name="Rivas-Marin E."/>
            <person name="Kohn T."/>
            <person name="Peeters S.H."/>
            <person name="Heuer A."/>
            <person name="Rast P."/>
            <person name="Oberbeckmann S."/>
            <person name="Bunk B."/>
            <person name="Jeske O."/>
            <person name="Meyerdierks A."/>
            <person name="Storesund J.E."/>
            <person name="Kallscheuer N."/>
            <person name="Luecker S."/>
            <person name="Lage O.M."/>
            <person name="Pohl T."/>
            <person name="Merkel B.J."/>
            <person name="Hornburger P."/>
            <person name="Mueller R.-W."/>
            <person name="Bruemmer F."/>
            <person name="Labrenz M."/>
            <person name="Spormann A.M."/>
            <person name="Op Den Camp H."/>
            <person name="Overmann J."/>
            <person name="Amann R."/>
            <person name="Jetten M.S.M."/>
            <person name="Mascher T."/>
            <person name="Medema M.H."/>
            <person name="Devos D.P."/>
            <person name="Kaster A.-K."/>
            <person name="Ovreas L."/>
            <person name="Rohde M."/>
            <person name="Galperin M.Y."/>
            <person name="Jogler C."/>
        </authorList>
    </citation>
    <scope>NUCLEOTIDE SEQUENCE [LARGE SCALE GENOMIC DNA]</scope>
    <source>
        <strain evidence="6 7">Poly51</strain>
    </source>
</reference>
<evidence type="ECO:0000256" key="1">
    <source>
        <dbReference type="ARBA" id="ARBA00023015"/>
    </source>
</evidence>
<dbReference type="SUPFAM" id="SSF46785">
    <property type="entry name" value="Winged helix' DNA-binding domain"/>
    <property type="match status" value="1"/>
</dbReference>
<dbReference type="SMART" id="SM00419">
    <property type="entry name" value="HTH_CRP"/>
    <property type="match status" value="1"/>
</dbReference>
<dbReference type="InterPro" id="IPR050397">
    <property type="entry name" value="Env_Response_Regulators"/>
</dbReference>
<dbReference type="InterPro" id="IPR000595">
    <property type="entry name" value="cNMP-bd_dom"/>
</dbReference>
<dbReference type="InterPro" id="IPR014710">
    <property type="entry name" value="RmlC-like_jellyroll"/>
</dbReference>
<evidence type="ECO:0000259" key="4">
    <source>
        <dbReference type="PROSITE" id="PS50042"/>
    </source>
</evidence>
<feature type="domain" description="Cyclic nucleotide-binding" evidence="4">
    <location>
        <begin position="25"/>
        <end position="111"/>
    </location>
</feature>
<organism evidence="6 7">
    <name type="scientific">Rubripirellula tenax</name>
    <dbReference type="NCBI Taxonomy" id="2528015"/>
    <lineage>
        <taxon>Bacteria</taxon>
        <taxon>Pseudomonadati</taxon>
        <taxon>Planctomycetota</taxon>
        <taxon>Planctomycetia</taxon>
        <taxon>Pirellulales</taxon>
        <taxon>Pirellulaceae</taxon>
        <taxon>Rubripirellula</taxon>
    </lineage>
</organism>
<dbReference type="CDD" id="cd00038">
    <property type="entry name" value="CAP_ED"/>
    <property type="match status" value="1"/>
</dbReference>
<keyword evidence="7" id="KW-1185">Reference proteome</keyword>
<evidence type="ECO:0000313" key="7">
    <source>
        <dbReference type="Proteomes" id="UP000318288"/>
    </source>
</evidence>
<evidence type="ECO:0000256" key="3">
    <source>
        <dbReference type="ARBA" id="ARBA00023163"/>
    </source>
</evidence>
<keyword evidence="2" id="KW-0238">DNA-binding</keyword>
<dbReference type="InterPro" id="IPR012318">
    <property type="entry name" value="HTH_CRP"/>
</dbReference>
<dbReference type="PANTHER" id="PTHR24567:SF74">
    <property type="entry name" value="HTH-TYPE TRANSCRIPTIONAL REGULATOR ARCR"/>
    <property type="match status" value="1"/>
</dbReference>
<sequence>MIPASTSGTHGFMASKFWHIRRCSLFDHLDPSQWELLERGARLKSFAARECVYLPSDASRNVYFLHEGRIRLSSATPDGKLAILGFIEPGEVFGELALVDTGSRDERAESVTRSTVVMLSGESLADLMEKTASLTIRINRMMGLRRKRVERRLRGMLFRSNRERLTMLLVDLVEQYGIDDPDGIRITIRLSHQDLASLIGATRESVSYLLGDLQAEGIIRYGRQWIVVRDKCRLETETDQPRTNKKLNGCE</sequence>
<dbReference type="Gene3D" id="1.10.10.10">
    <property type="entry name" value="Winged helix-like DNA-binding domain superfamily/Winged helix DNA-binding domain"/>
    <property type="match status" value="1"/>
</dbReference>
<dbReference type="InterPro" id="IPR018490">
    <property type="entry name" value="cNMP-bd_dom_sf"/>
</dbReference>
<feature type="domain" description="HTH crp-type" evidence="5">
    <location>
        <begin position="159"/>
        <end position="232"/>
    </location>
</feature>
<evidence type="ECO:0000259" key="5">
    <source>
        <dbReference type="PROSITE" id="PS51063"/>
    </source>
</evidence>
<name>A0A5C6FFK3_9BACT</name>
<dbReference type="InterPro" id="IPR036390">
    <property type="entry name" value="WH_DNA-bd_sf"/>
</dbReference>
<keyword evidence="1" id="KW-0805">Transcription regulation</keyword>
<dbReference type="GO" id="GO:0003677">
    <property type="term" value="F:DNA binding"/>
    <property type="evidence" value="ECO:0007669"/>
    <property type="project" value="UniProtKB-KW"/>
</dbReference>
<evidence type="ECO:0000313" key="6">
    <source>
        <dbReference type="EMBL" id="TWU59320.1"/>
    </source>
</evidence>
<gene>
    <name evidence="6" type="primary">ntcA</name>
    <name evidence="6" type="ORF">Poly51_21080</name>
</gene>
<evidence type="ECO:0000256" key="2">
    <source>
        <dbReference type="ARBA" id="ARBA00023125"/>
    </source>
</evidence>
<proteinExistence type="predicted"/>
<dbReference type="EMBL" id="SJPW01000002">
    <property type="protein sequence ID" value="TWU59320.1"/>
    <property type="molecule type" value="Genomic_DNA"/>
</dbReference>
<dbReference type="GO" id="GO:0003700">
    <property type="term" value="F:DNA-binding transcription factor activity"/>
    <property type="evidence" value="ECO:0007669"/>
    <property type="project" value="TreeGrafter"/>
</dbReference>
<dbReference type="Pfam" id="PF00027">
    <property type="entry name" value="cNMP_binding"/>
    <property type="match status" value="1"/>
</dbReference>
<dbReference type="CDD" id="cd00092">
    <property type="entry name" value="HTH_CRP"/>
    <property type="match status" value="1"/>
</dbReference>
<dbReference type="SUPFAM" id="SSF51206">
    <property type="entry name" value="cAMP-binding domain-like"/>
    <property type="match status" value="1"/>
</dbReference>